<evidence type="ECO:0000256" key="5">
    <source>
        <dbReference type="PROSITE-ProRule" id="PRU00221"/>
    </source>
</evidence>
<dbReference type="PANTHER" id="PTHR12442">
    <property type="entry name" value="DYNEIN INTERMEDIATE CHAIN"/>
    <property type="match status" value="1"/>
</dbReference>
<dbReference type="PROSITE" id="PS50294">
    <property type="entry name" value="WD_REPEATS_REGION"/>
    <property type="match status" value="1"/>
</dbReference>
<feature type="compositionally biased region" description="Basic and acidic residues" evidence="6">
    <location>
        <begin position="114"/>
        <end position="132"/>
    </location>
</feature>
<dbReference type="Proteomes" id="UP001345827">
    <property type="component" value="Unassembled WGS sequence"/>
</dbReference>
<dbReference type="Pfam" id="PF00400">
    <property type="entry name" value="WD40"/>
    <property type="match status" value="2"/>
</dbReference>
<dbReference type="GO" id="GO:0005868">
    <property type="term" value="C:cytoplasmic dynein complex"/>
    <property type="evidence" value="ECO:0007669"/>
    <property type="project" value="TreeGrafter"/>
</dbReference>
<dbReference type="InterPro" id="IPR001680">
    <property type="entry name" value="WD40_rpt"/>
</dbReference>
<dbReference type="GO" id="GO:0045504">
    <property type="term" value="F:dynein heavy chain binding"/>
    <property type="evidence" value="ECO:0007669"/>
    <property type="project" value="TreeGrafter"/>
</dbReference>
<keyword evidence="3 5" id="KW-0853">WD repeat</keyword>
<feature type="repeat" description="WD" evidence="5">
    <location>
        <begin position="500"/>
        <end position="547"/>
    </location>
</feature>
<dbReference type="InterPro" id="IPR015943">
    <property type="entry name" value="WD40/YVTN_repeat-like_dom_sf"/>
</dbReference>
<dbReference type="GO" id="GO:0010970">
    <property type="term" value="P:transport along microtubule"/>
    <property type="evidence" value="ECO:0007669"/>
    <property type="project" value="TreeGrafter"/>
</dbReference>
<evidence type="ECO:0000256" key="4">
    <source>
        <dbReference type="ARBA" id="ARBA00022737"/>
    </source>
</evidence>
<evidence type="ECO:0000256" key="3">
    <source>
        <dbReference type="ARBA" id="ARBA00022574"/>
    </source>
</evidence>
<comment type="subcellular location">
    <subcellularLocation>
        <location evidence="1">Cytoplasm</location>
    </subcellularLocation>
</comment>
<gene>
    <name evidence="7" type="ORF">LTR25_005397</name>
</gene>
<protein>
    <recommendedName>
        <fullName evidence="9">Dynein intermediate chain</fullName>
    </recommendedName>
</protein>
<keyword evidence="8" id="KW-1185">Reference proteome</keyword>
<evidence type="ECO:0000313" key="8">
    <source>
        <dbReference type="Proteomes" id="UP001345827"/>
    </source>
</evidence>
<dbReference type="Gene3D" id="2.130.10.10">
    <property type="entry name" value="YVTN repeat-like/Quinoprotein amine dehydrogenase"/>
    <property type="match status" value="2"/>
</dbReference>
<comment type="caution">
    <text evidence="7">The sequence shown here is derived from an EMBL/GenBank/DDBJ whole genome shotgun (WGS) entry which is preliminary data.</text>
</comment>
<evidence type="ECO:0000256" key="6">
    <source>
        <dbReference type="SAM" id="MobiDB-lite"/>
    </source>
</evidence>
<dbReference type="InterPro" id="IPR050687">
    <property type="entry name" value="Dynein_IC"/>
</dbReference>
<dbReference type="GO" id="GO:0045503">
    <property type="term" value="F:dynein light chain binding"/>
    <property type="evidence" value="ECO:0007669"/>
    <property type="project" value="TreeGrafter"/>
</dbReference>
<proteinExistence type="predicted"/>
<dbReference type="PROSITE" id="PS50082">
    <property type="entry name" value="WD_REPEATS_2"/>
    <property type="match status" value="1"/>
</dbReference>
<dbReference type="AlphaFoldDB" id="A0AAV9Q978"/>
<dbReference type="SUPFAM" id="SSF50978">
    <property type="entry name" value="WD40 repeat-like"/>
    <property type="match status" value="1"/>
</dbReference>
<evidence type="ECO:0000256" key="2">
    <source>
        <dbReference type="ARBA" id="ARBA00022490"/>
    </source>
</evidence>
<feature type="compositionally biased region" description="Basic and acidic residues" evidence="6">
    <location>
        <begin position="46"/>
        <end position="67"/>
    </location>
</feature>
<accession>A0AAV9Q978</accession>
<reference evidence="7 8" key="1">
    <citation type="submission" date="2023-06" db="EMBL/GenBank/DDBJ databases">
        <title>Black Yeasts Isolated from many extreme environments.</title>
        <authorList>
            <person name="Coleine C."/>
            <person name="Stajich J.E."/>
            <person name="Selbmann L."/>
        </authorList>
    </citation>
    <scope>NUCLEOTIDE SEQUENCE [LARGE SCALE GENOMIC DNA]</scope>
    <source>
        <strain evidence="7 8">CCFEE 5887</strain>
    </source>
</reference>
<keyword evidence="4" id="KW-0677">Repeat</keyword>
<evidence type="ECO:0000256" key="1">
    <source>
        <dbReference type="ARBA" id="ARBA00004496"/>
    </source>
</evidence>
<organism evidence="7 8">
    <name type="scientific">Vermiconidia calcicola</name>
    <dbReference type="NCBI Taxonomy" id="1690605"/>
    <lineage>
        <taxon>Eukaryota</taxon>
        <taxon>Fungi</taxon>
        <taxon>Dikarya</taxon>
        <taxon>Ascomycota</taxon>
        <taxon>Pezizomycotina</taxon>
        <taxon>Dothideomycetes</taxon>
        <taxon>Dothideomycetidae</taxon>
        <taxon>Mycosphaerellales</taxon>
        <taxon>Extremaceae</taxon>
        <taxon>Vermiconidia</taxon>
    </lineage>
</organism>
<dbReference type="InterPro" id="IPR036322">
    <property type="entry name" value="WD40_repeat_dom_sf"/>
</dbReference>
<feature type="region of interest" description="Disordered" evidence="6">
    <location>
        <begin position="20"/>
        <end position="177"/>
    </location>
</feature>
<sequence length="684" mass="75409">MSSFKDELLAKKARLAELRRQKALREEQHASSRQSIGEAHSPGKSVEARRSEIDDLVSRLIDGKRDSPASPRRSRPSSLQGTGQITPQDEVEPSPKRLMVSMSTQTETTEEIFDAQRDTAAAHEPTPPKKEYITYSKGVQTEPWSDENGRTQDGSEDDDIQVRGERRRSRRDLEREEEIRQNLRKEIEDEVKATLSREPAITQPSTAQPRFPLRSLNENELNAVAASSEFVSFVERSSKVIERALDIDDEYDLLADYTRTSALDDDDDDAPYSRTSKKSHSVRESFQLFSDRYTRRRIVSDIQFSPHFNELLLTSYTKNPSAPHEPAGLVLLWNSHAPSRPEYTFTASSDVLSARFSPFHPNLVIGGCYSGQICLWDTRTSGRTGQPVQKTPQSGSHLGHTHPVYSISVVGTPNAHNILTASMDGVVCSWSVDMLTQAQEYLVLNTPAPAKTDDLAPTCMSFPTSDPTFFVVGTEEGTIYPCHRYDRAGAQAGVDTRLSYRGHTAPVMSSQFHPARGPVDLGDLLLSSSSDWSVKLWRIKPAATSNAAALASAAGANPTTVSPVLDVAREDLVYDAKWAPHKPSVFACVTGAGDLEVFDLGYDLEVPIARGTPTRGKNGVVPFKGLNKVAWEERRGSHIAVGGLDGVVTVFDVGKGLQCGNNEKNMEEWVAMKKLVTKLEGAKP</sequence>
<evidence type="ECO:0008006" key="9">
    <source>
        <dbReference type="Google" id="ProtNLM"/>
    </source>
</evidence>
<dbReference type="GO" id="GO:0005737">
    <property type="term" value="C:cytoplasm"/>
    <property type="evidence" value="ECO:0007669"/>
    <property type="project" value="UniProtKB-SubCell"/>
</dbReference>
<name>A0AAV9Q978_9PEZI</name>
<dbReference type="PANTHER" id="PTHR12442:SF22">
    <property type="entry name" value="CYTOPLASMIC DYNEIN 1 INTERMEDIATE CHAIN-RELATED"/>
    <property type="match status" value="1"/>
</dbReference>
<feature type="compositionally biased region" description="Basic and acidic residues" evidence="6">
    <location>
        <begin position="20"/>
        <end position="30"/>
    </location>
</feature>
<dbReference type="SMART" id="SM00320">
    <property type="entry name" value="WD40"/>
    <property type="match status" value="5"/>
</dbReference>
<evidence type="ECO:0000313" key="7">
    <source>
        <dbReference type="EMBL" id="KAK5536723.1"/>
    </source>
</evidence>
<dbReference type="EMBL" id="JAXLQG010000008">
    <property type="protein sequence ID" value="KAK5536723.1"/>
    <property type="molecule type" value="Genomic_DNA"/>
</dbReference>
<keyword evidence="2" id="KW-0963">Cytoplasm</keyword>